<evidence type="ECO:0000313" key="3">
    <source>
        <dbReference type="EMBL" id="QGY00393.1"/>
    </source>
</evidence>
<feature type="transmembrane region" description="Helical" evidence="1">
    <location>
        <begin position="54"/>
        <end position="74"/>
    </location>
</feature>
<feature type="transmembrane region" description="Helical" evidence="1">
    <location>
        <begin position="166"/>
        <end position="187"/>
    </location>
</feature>
<dbReference type="Proteomes" id="UP000428330">
    <property type="component" value="Chromosome"/>
</dbReference>
<evidence type="ECO:0000256" key="1">
    <source>
        <dbReference type="SAM" id="Phobius"/>
    </source>
</evidence>
<dbReference type="AlphaFoldDB" id="A0A6I6IW31"/>
<feature type="transmembrane region" description="Helical" evidence="1">
    <location>
        <begin position="250"/>
        <end position="267"/>
    </location>
</feature>
<dbReference type="EMBL" id="CP034348">
    <property type="protein sequence ID" value="QGY00393.1"/>
    <property type="molecule type" value="Genomic_DNA"/>
</dbReference>
<proteinExistence type="predicted"/>
<feature type="transmembrane region" description="Helical" evidence="1">
    <location>
        <begin position="134"/>
        <end position="154"/>
    </location>
</feature>
<keyword evidence="1" id="KW-1133">Transmembrane helix</keyword>
<reference evidence="4" key="1">
    <citation type="submission" date="2018-12" db="EMBL/GenBank/DDBJ databases">
        <title>Complete genome sequence of Roseovarius sp. MME-070.</title>
        <authorList>
            <person name="Nam Y.-D."/>
            <person name="Kang J."/>
            <person name="Chung W.-H."/>
            <person name="Park Y.S."/>
        </authorList>
    </citation>
    <scope>NUCLEOTIDE SEQUENCE [LARGE SCALE GENOMIC DNA]</scope>
    <source>
        <strain evidence="4">MME-070</strain>
    </source>
</reference>
<name>A0A6I6IW31_9RHOB</name>
<dbReference type="KEGG" id="rom:EI983_11820"/>
<keyword evidence="4" id="KW-1185">Reference proteome</keyword>
<dbReference type="PANTHER" id="PTHR22911:SF137">
    <property type="entry name" value="SOLUTE CARRIER FAMILY 35 MEMBER G2-RELATED"/>
    <property type="match status" value="1"/>
</dbReference>
<organism evidence="3 4">
    <name type="scientific">Roseovarius faecimaris</name>
    <dbReference type="NCBI Taxonomy" id="2494550"/>
    <lineage>
        <taxon>Bacteria</taxon>
        <taxon>Pseudomonadati</taxon>
        <taxon>Pseudomonadota</taxon>
        <taxon>Alphaproteobacteria</taxon>
        <taxon>Rhodobacterales</taxon>
        <taxon>Roseobacteraceae</taxon>
        <taxon>Roseovarius</taxon>
    </lineage>
</organism>
<evidence type="ECO:0000313" key="4">
    <source>
        <dbReference type="Proteomes" id="UP000428330"/>
    </source>
</evidence>
<feature type="domain" description="EamA" evidence="2">
    <location>
        <begin position="11"/>
        <end position="121"/>
    </location>
</feature>
<keyword evidence="1" id="KW-0812">Transmembrane</keyword>
<feature type="transmembrane region" description="Helical" evidence="1">
    <location>
        <begin position="193"/>
        <end position="213"/>
    </location>
</feature>
<keyword evidence="1" id="KW-0472">Membrane</keyword>
<dbReference type="SUPFAM" id="SSF103481">
    <property type="entry name" value="Multidrug resistance efflux transporter EmrE"/>
    <property type="match status" value="2"/>
</dbReference>
<protein>
    <submittedName>
        <fullName evidence="3">DMT family transporter</fullName>
    </submittedName>
</protein>
<gene>
    <name evidence="3" type="ORF">EI983_11820</name>
</gene>
<feature type="transmembrane region" description="Helical" evidence="1">
    <location>
        <begin position="80"/>
        <end position="99"/>
    </location>
</feature>
<feature type="transmembrane region" description="Helical" evidence="1">
    <location>
        <begin position="20"/>
        <end position="38"/>
    </location>
</feature>
<feature type="transmembrane region" description="Helical" evidence="1">
    <location>
        <begin position="106"/>
        <end position="122"/>
    </location>
</feature>
<dbReference type="RefSeq" id="WP_157709078.1">
    <property type="nucleotide sequence ID" value="NZ_CP034348.1"/>
</dbReference>
<feature type="transmembrane region" description="Helical" evidence="1">
    <location>
        <begin position="220"/>
        <end position="238"/>
    </location>
</feature>
<dbReference type="GO" id="GO:0016020">
    <property type="term" value="C:membrane"/>
    <property type="evidence" value="ECO:0007669"/>
    <property type="project" value="InterPro"/>
</dbReference>
<dbReference type="OrthoDB" id="9810239at2"/>
<accession>A0A6I6IW31</accession>
<dbReference type="Pfam" id="PF00892">
    <property type="entry name" value="EamA"/>
    <property type="match status" value="1"/>
</dbReference>
<dbReference type="PANTHER" id="PTHR22911">
    <property type="entry name" value="ACYL-MALONYL CONDENSING ENZYME-RELATED"/>
    <property type="match status" value="1"/>
</dbReference>
<dbReference type="InterPro" id="IPR000620">
    <property type="entry name" value="EamA_dom"/>
</dbReference>
<dbReference type="InterPro" id="IPR037185">
    <property type="entry name" value="EmrE-like"/>
</dbReference>
<evidence type="ECO:0000259" key="2">
    <source>
        <dbReference type="Pfam" id="PF00892"/>
    </source>
</evidence>
<sequence>MLTPDALLMRLSEMSGFQMAAWRGMMMGTVMILGWALSTRTHRGDLAVLRTRSGLAIVICQVFNSTLFCLGIAVAPVAVVLLGVAAVPVFAACLAWLIIGEPTHKTTWAAMAAVLFGIGLAVSGEGEGLALDGAALLGALFGLGVALVLALNFVILRARPHIPIPLAIGCGAWIAGLISLAIVGPGALSQGQYIYMIVTGGIVLPVSFFCLSLASRYTHAANVSLLMLLETVLGPLWVWLGTGEAPTARMLWGGAIVVISLALYLMVTGQRTKRARAVAQR</sequence>